<evidence type="ECO:0000313" key="2">
    <source>
        <dbReference type="Proteomes" id="UP000294656"/>
    </source>
</evidence>
<dbReference type="EMBL" id="SNXC01000012">
    <property type="protein sequence ID" value="TDO97198.1"/>
    <property type="molecule type" value="Genomic_DNA"/>
</dbReference>
<keyword evidence="1" id="KW-0808">Transferase</keyword>
<dbReference type="RefSeq" id="WP_133503797.1">
    <property type="nucleotide sequence ID" value="NZ_SNXC01000012.1"/>
</dbReference>
<reference evidence="1 2" key="1">
    <citation type="submission" date="2019-03" db="EMBL/GenBank/DDBJ databases">
        <title>Genomic Encyclopedia of Type Strains, Phase III (KMG-III): the genomes of soil and plant-associated and newly described type strains.</title>
        <authorList>
            <person name="Whitman W."/>
        </authorList>
    </citation>
    <scope>NUCLEOTIDE SEQUENCE [LARGE SCALE GENOMIC DNA]</scope>
    <source>
        <strain evidence="1 2">CECT 7378</strain>
    </source>
</reference>
<sequence length="593" mass="68254">MKNVIQNVIWPSLDLVAEAALYIRKNEFANVRLSEHLANIDKHGKLFFDTYFNVFQVECWKQNANLSDLTLTLKGKGKVCVRIELHRIGISHQILDEVDLILTPDGVDLPISCWDTLVDGLLSFSIEGLEEVEYYGGFYSTSTSKLQSVKVGLVITHFNRKSYVVPAIKRLSELLLANNSYRNKVTLTVIDNSQNLTDEEASLANVVKNPNLGGSGGFTRGLYELINLGGYTHCVFMDDDASCEVESIIRTVHILEYSTNPNMAISGALLRELEPYRLFEKGAKFNIGSYPLKSGLDMRSVHDLLVADQTFEKPDYGAWWYFAFPIEKIKHFAFPFFVRGDDIMFSLMNHFDIKTYLGISCWGDDFSLKDGPMPRYLDTRQNLVQNARLGTAMIPQLKLILRLFLGALFSYNYASAHSVTLAIKHYMKGPMFWRENMDMASVRNEVSNHPCQEKMQPLDPSDYDLLFGSVYEKRYQKWLRVISLNGFLLPKSFIRKRTVFQEKGFKAWVRMLYRYESVLYYYTPLKLGYVASHDKIQFAKELKAFTIVFLGLLRNFKTIQVQYQKEIPELTNYEFWKSVYTDQSTKKGASHDK</sequence>
<name>A0A4R6M708_9GAMM</name>
<comment type="caution">
    <text evidence="1">The sequence shown here is derived from an EMBL/GenBank/DDBJ whole genome shotgun (WGS) entry which is preliminary data.</text>
</comment>
<dbReference type="InterPro" id="IPR029044">
    <property type="entry name" value="Nucleotide-diphossugar_trans"/>
</dbReference>
<organism evidence="1 2">
    <name type="scientific">Marinomonas balearica</name>
    <dbReference type="NCBI Taxonomy" id="491947"/>
    <lineage>
        <taxon>Bacteria</taxon>
        <taxon>Pseudomonadati</taxon>
        <taxon>Pseudomonadota</taxon>
        <taxon>Gammaproteobacteria</taxon>
        <taxon>Oceanospirillales</taxon>
        <taxon>Oceanospirillaceae</taxon>
        <taxon>Marinomonas</taxon>
    </lineage>
</organism>
<keyword evidence="2" id="KW-1185">Reference proteome</keyword>
<dbReference type="Proteomes" id="UP000294656">
    <property type="component" value="Unassembled WGS sequence"/>
</dbReference>
<dbReference type="SUPFAM" id="SSF53448">
    <property type="entry name" value="Nucleotide-diphospho-sugar transferases"/>
    <property type="match status" value="1"/>
</dbReference>
<proteinExistence type="predicted"/>
<protein>
    <submittedName>
        <fullName evidence="1">GT2 family glycosyltransferase</fullName>
    </submittedName>
</protein>
<dbReference type="GO" id="GO:0016740">
    <property type="term" value="F:transferase activity"/>
    <property type="evidence" value="ECO:0007669"/>
    <property type="project" value="UniProtKB-KW"/>
</dbReference>
<evidence type="ECO:0000313" key="1">
    <source>
        <dbReference type="EMBL" id="TDO97198.1"/>
    </source>
</evidence>
<dbReference type="AlphaFoldDB" id="A0A4R6M708"/>
<gene>
    <name evidence="1" type="ORF">DFP79_2010</name>
</gene>
<accession>A0A4R6M708</accession>
<dbReference type="Gene3D" id="3.90.550.60">
    <property type="match status" value="1"/>
</dbReference>
<dbReference type="OrthoDB" id="5148555at2"/>